<reference evidence="13 14" key="1">
    <citation type="journal article" date="2015" name="Genome Announc.">
        <title>Expanding the biotechnology potential of lactobacilli through comparative genomics of 213 strains and associated genera.</title>
        <authorList>
            <person name="Sun Z."/>
            <person name="Harris H.M."/>
            <person name="McCann A."/>
            <person name="Guo C."/>
            <person name="Argimon S."/>
            <person name="Zhang W."/>
            <person name="Yang X."/>
            <person name="Jeffery I.B."/>
            <person name="Cooney J.C."/>
            <person name="Kagawa T.F."/>
            <person name="Liu W."/>
            <person name="Song Y."/>
            <person name="Salvetti E."/>
            <person name="Wrobel A."/>
            <person name="Rasinkangas P."/>
            <person name="Parkhill J."/>
            <person name="Rea M.C."/>
            <person name="O'Sullivan O."/>
            <person name="Ritari J."/>
            <person name="Douillard F.P."/>
            <person name="Paul Ross R."/>
            <person name="Yang R."/>
            <person name="Briner A.E."/>
            <person name="Felis G.E."/>
            <person name="de Vos W.M."/>
            <person name="Barrangou R."/>
            <person name="Klaenhammer T.R."/>
            <person name="Caufield P.W."/>
            <person name="Cui Y."/>
            <person name="Zhang H."/>
            <person name="O'Toole P.W."/>
        </authorList>
    </citation>
    <scope>NUCLEOTIDE SEQUENCE [LARGE SCALE GENOMIC DNA]</scope>
    <source>
        <strain evidence="13 14">DSM 19904</strain>
    </source>
</reference>
<comment type="cofactor">
    <cofactor evidence="11">
        <name>NADPH</name>
        <dbReference type="ChEBI" id="CHEBI:57783"/>
    </cofactor>
</comment>
<keyword evidence="3 11" id="KW-0285">Flavoprotein</keyword>
<evidence type="ECO:0000256" key="1">
    <source>
        <dbReference type="ARBA" id="ARBA00001917"/>
    </source>
</evidence>
<comment type="catalytic activity">
    <reaction evidence="11">
        <text>isopentenyl diphosphate = dimethylallyl diphosphate</text>
        <dbReference type="Rhea" id="RHEA:23284"/>
        <dbReference type="ChEBI" id="CHEBI:57623"/>
        <dbReference type="ChEBI" id="CHEBI:128769"/>
        <dbReference type="EC" id="5.3.3.2"/>
    </reaction>
</comment>
<feature type="binding site" evidence="11">
    <location>
        <begin position="280"/>
        <end position="281"/>
    </location>
    <ligand>
        <name>FMN</name>
        <dbReference type="ChEBI" id="CHEBI:58210"/>
    </ligand>
</feature>
<gene>
    <name evidence="11" type="primary">fni</name>
    <name evidence="13" type="ORF">FD17_GL000008</name>
</gene>
<keyword evidence="8 11" id="KW-0414">Isoprene biosynthesis</keyword>
<dbReference type="OrthoDB" id="9795032at2"/>
<name>A0A0R1L1Y0_9LACO</name>
<dbReference type="GO" id="GO:0005737">
    <property type="term" value="C:cytoplasm"/>
    <property type="evidence" value="ECO:0007669"/>
    <property type="project" value="UniProtKB-SubCell"/>
</dbReference>
<keyword evidence="5 11" id="KW-0479">Metal-binding</keyword>
<feature type="binding site" evidence="11">
    <location>
        <position position="153"/>
    </location>
    <ligand>
        <name>Mg(2+)</name>
        <dbReference type="ChEBI" id="CHEBI:18420"/>
    </ligand>
</feature>
<feature type="domain" description="FMN-dependent dehydrogenase" evidence="12">
    <location>
        <begin position="159"/>
        <end position="326"/>
    </location>
</feature>
<dbReference type="GO" id="GO:0016491">
    <property type="term" value="F:oxidoreductase activity"/>
    <property type="evidence" value="ECO:0007669"/>
    <property type="project" value="InterPro"/>
</dbReference>
<feature type="binding site" evidence="11">
    <location>
        <position position="208"/>
    </location>
    <ligand>
        <name>FMN</name>
        <dbReference type="ChEBI" id="CHEBI:58210"/>
    </ligand>
</feature>
<dbReference type="SUPFAM" id="SSF51395">
    <property type="entry name" value="FMN-linked oxidoreductases"/>
    <property type="match status" value="1"/>
</dbReference>
<proteinExistence type="inferred from homology"/>
<organism evidence="13 14">
    <name type="scientific">Lentilactobacillus sunkii DSM 19904</name>
    <dbReference type="NCBI Taxonomy" id="1423808"/>
    <lineage>
        <taxon>Bacteria</taxon>
        <taxon>Bacillati</taxon>
        <taxon>Bacillota</taxon>
        <taxon>Bacilli</taxon>
        <taxon>Lactobacillales</taxon>
        <taxon>Lactobacillaceae</taxon>
        <taxon>Lentilactobacillus</taxon>
    </lineage>
</organism>
<comment type="subcellular location">
    <subcellularLocation>
        <location evidence="11">Cytoplasm</location>
    </subcellularLocation>
</comment>
<comment type="cofactor">
    <cofactor evidence="11">
        <name>Mg(2+)</name>
        <dbReference type="ChEBI" id="CHEBI:18420"/>
    </cofactor>
</comment>
<keyword evidence="6 11" id="KW-0460">Magnesium</keyword>
<dbReference type="Gene3D" id="3.20.20.70">
    <property type="entry name" value="Aldolase class I"/>
    <property type="match status" value="1"/>
</dbReference>
<dbReference type="EMBL" id="AZEA01000001">
    <property type="protein sequence ID" value="KRK89772.1"/>
    <property type="molecule type" value="Genomic_DNA"/>
</dbReference>
<feature type="binding site" evidence="11">
    <location>
        <position position="122"/>
    </location>
    <ligand>
        <name>FMN</name>
        <dbReference type="ChEBI" id="CHEBI:58210"/>
    </ligand>
</feature>
<evidence type="ECO:0000256" key="4">
    <source>
        <dbReference type="ARBA" id="ARBA00022643"/>
    </source>
</evidence>
<dbReference type="GO" id="GO:0000287">
    <property type="term" value="F:magnesium ion binding"/>
    <property type="evidence" value="ECO:0007669"/>
    <property type="project" value="UniProtKB-UniRule"/>
</dbReference>
<evidence type="ECO:0000256" key="2">
    <source>
        <dbReference type="ARBA" id="ARBA00022490"/>
    </source>
</evidence>
<keyword evidence="2 11" id="KW-0963">Cytoplasm</keyword>
<evidence type="ECO:0000259" key="12">
    <source>
        <dbReference type="Pfam" id="PF01070"/>
    </source>
</evidence>
<dbReference type="EC" id="5.3.3.2" evidence="11"/>
<dbReference type="InterPro" id="IPR000262">
    <property type="entry name" value="FMN-dep_DH"/>
</dbReference>
<dbReference type="NCBIfam" id="TIGR02151">
    <property type="entry name" value="IPP_isom_2"/>
    <property type="match status" value="1"/>
</dbReference>
<keyword evidence="4 11" id="KW-0288">FMN</keyword>
<feature type="binding site" evidence="11">
    <location>
        <position position="152"/>
    </location>
    <ligand>
        <name>substrate</name>
    </ligand>
</feature>
<dbReference type="PATRIC" id="fig|1423808.3.peg.8"/>
<keyword evidence="14" id="KW-1185">Reference proteome</keyword>
<keyword evidence="9 11" id="KW-0413">Isomerase</keyword>
<comment type="cofactor">
    <cofactor evidence="1 11">
        <name>FMN</name>
        <dbReference type="ChEBI" id="CHEBI:58210"/>
    </cofactor>
</comment>
<dbReference type="GO" id="GO:0070402">
    <property type="term" value="F:NADPH binding"/>
    <property type="evidence" value="ECO:0007669"/>
    <property type="project" value="UniProtKB-UniRule"/>
</dbReference>
<evidence type="ECO:0000256" key="5">
    <source>
        <dbReference type="ARBA" id="ARBA00022723"/>
    </source>
</evidence>
<dbReference type="AlphaFoldDB" id="A0A0R1L1Y0"/>
<dbReference type="InterPro" id="IPR013785">
    <property type="entry name" value="Aldolase_TIM"/>
</dbReference>
<dbReference type="PANTHER" id="PTHR43665">
    <property type="entry name" value="ISOPENTENYL-DIPHOSPHATE DELTA-ISOMERASE"/>
    <property type="match status" value="1"/>
</dbReference>
<sequence length="343" mass="37706">MISQHSHRKDEHVSLAEKFYADNHLFDGLRFVSTGLPKYALNDIDLSTKIGPLTLKIPFYIEAMSGGSAHTKEINHRLAEIAKSCGLAMAVGSESVGLSDPTVSDSFTIVRETNPDGILFANIGANHGVEDAQKAVDLISANALEVHVNTAQELIMPEGDREFHFIKNIKNIVSSLQVPVIVKEVGFGMSKETIEQLLSLGVQYVNVSGHGGTNFAAIENFRRPSKDMNYLEDWGLNTVESLLESRSLMNQLTVIASGGVKSPLDAAKCIALSASAVGVAGYFLHEIIHKDNDQIIRDINEWQSGLKSIMVMLNCRTIADLQEKRLILTPELLSYLKQRNLDY</sequence>
<feature type="binding site" evidence="11">
    <location>
        <position position="93"/>
    </location>
    <ligand>
        <name>FMN</name>
        <dbReference type="ChEBI" id="CHEBI:58210"/>
    </ligand>
</feature>
<dbReference type="InterPro" id="IPR011179">
    <property type="entry name" value="IPdP_isomerase"/>
</dbReference>
<evidence type="ECO:0000313" key="14">
    <source>
        <dbReference type="Proteomes" id="UP000051581"/>
    </source>
</evidence>
<protein>
    <recommendedName>
        <fullName evidence="11">Isopentenyl-diphosphate delta-isomerase</fullName>
        <shortName evidence="11">IPP isomerase</shortName>
        <ecNumber evidence="11">5.3.3.2</ecNumber>
    </recommendedName>
    <alternativeName>
        <fullName evidence="11">Isopentenyl diphosphate:dimethylallyl diphosphate isomerase</fullName>
    </alternativeName>
    <alternativeName>
        <fullName evidence="11">Isopentenyl pyrophosphate isomerase</fullName>
    </alternativeName>
    <alternativeName>
        <fullName evidence="11">Type 2 isopentenyl diphosphate isomerase</fullName>
        <shortName evidence="11">IDI-2</shortName>
    </alternativeName>
</protein>
<dbReference type="GO" id="GO:0010181">
    <property type="term" value="F:FMN binding"/>
    <property type="evidence" value="ECO:0007669"/>
    <property type="project" value="UniProtKB-UniRule"/>
</dbReference>
<dbReference type="PIRSF" id="PIRSF003314">
    <property type="entry name" value="IPP_isomerase"/>
    <property type="match status" value="1"/>
</dbReference>
<evidence type="ECO:0000256" key="11">
    <source>
        <dbReference type="HAMAP-Rule" id="MF_00354"/>
    </source>
</evidence>
<dbReference type="HAMAP" id="MF_00354">
    <property type="entry name" value="Idi_2"/>
    <property type="match status" value="1"/>
</dbReference>
<evidence type="ECO:0000256" key="7">
    <source>
        <dbReference type="ARBA" id="ARBA00022857"/>
    </source>
</evidence>
<accession>A0A0R1L1Y0</accession>
<dbReference type="GO" id="GO:0008299">
    <property type="term" value="P:isoprenoid biosynthetic process"/>
    <property type="evidence" value="ECO:0007669"/>
    <property type="project" value="UniProtKB-UniRule"/>
</dbReference>
<feature type="binding site" evidence="11">
    <location>
        <begin position="8"/>
        <end position="9"/>
    </location>
    <ligand>
        <name>substrate</name>
    </ligand>
</feature>
<dbReference type="Proteomes" id="UP000051581">
    <property type="component" value="Unassembled WGS sequence"/>
</dbReference>
<comment type="caution">
    <text evidence="11">Lacks conserved residue(s) required for the propagation of feature annotation.</text>
</comment>
<feature type="binding site" evidence="11">
    <location>
        <position position="183"/>
    </location>
    <ligand>
        <name>FMN</name>
        <dbReference type="ChEBI" id="CHEBI:58210"/>
    </ligand>
</feature>
<evidence type="ECO:0000313" key="13">
    <source>
        <dbReference type="EMBL" id="KRK89772.1"/>
    </source>
</evidence>
<dbReference type="CDD" id="cd02811">
    <property type="entry name" value="IDI-2_FMN"/>
    <property type="match status" value="1"/>
</dbReference>
<dbReference type="PANTHER" id="PTHR43665:SF1">
    <property type="entry name" value="ISOPENTENYL-DIPHOSPHATE DELTA-ISOMERASE"/>
    <property type="match status" value="1"/>
</dbReference>
<evidence type="ECO:0000256" key="3">
    <source>
        <dbReference type="ARBA" id="ARBA00022630"/>
    </source>
</evidence>
<feature type="binding site" evidence="11">
    <location>
        <position position="213"/>
    </location>
    <ligand>
        <name>FMN</name>
        <dbReference type="ChEBI" id="CHEBI:58210"/>
    </ligand>
</feature>
<evidence type="ECO:0000256" key="9">
    <source>
        <dbReference type="ARBA" id="ARBA00023235"/>
    </source>
</evidence>
<keyword evidence="7 11" id="KW-0521">NADP</keyword>
<comment type="subunit">
    <text evidence="10 11">Homooctamer. Dimer of tetramers.</text>
</comment>
<evidence type="ECO:0000256" key="6">
    <source>
        <dbReference type="ARBA" id="ARBA00022842"/>
    </source>
</evidence>
<dbReference type="RefSeq" id="WP_057822574.1">
    <property type="nucleotide sequence ID" value="NZ_AZEA01000001.1"/>
</dbReference>
<dbReference type="Pfam" id="PF01070">
    <property type="entry name" value="FMN_dh"/>
    <property type="match status" value="1"/>
</dbReference>
<evidence type="ECO:0000256" key="10">
    <source>
        <dbReference type="ARBA" id="ARBA00025810"/>
    </source>
</evidence>
<comment type="similarity">
    <text evidence="11">Belongs to the IPP isomerase type 2 family.</text>
</comment>
<comment type="caution">
    <text evidence="13">The sequence shown here is derived from an EMBL/GenBank/DDBJ whole genome shotgun (WGS) entry which is preliminary data.</text>
</comment>
<evidence type="ECO:0000256" key="8">
    <source>
        <dbReference type="ARBA" id="ARBA00023229"/>
    </source>
</evidence>
<feature type="binding site" evidence="11">
    <location>
        <begin position="259"/>
        <end position="261"/>
    </location>
    <ligand>
        <name>FMN</name>
        <dbReference type="ChEBI" id="CHEBI:58210"/>
    </ligand>
</feature>
<comment type="function">
    <text evidence="11">Involved in the biosynthesis of isoprenoids. Catalyzes the 1,3-allylic rearrangement of the homoallylic substrate isopentenyl (IPP) to its allylic isomer, dimethylallyl diphosphate (DMAPP).</text>
</comment>
<dbReference type="GO" id="GO:0004452">
    <property type="term" value="F:isopentenyl-diphosphate delta-isomerase activity"/>
    <property type="evidence" value="ECO:0007669"/>
    <property type="project" value="UniProtKB-UniRule"/>
</dbReference>